<evidence type="ECO:0000313" key="3">
    <source>
        <dbReference type="Proteomes" id="UP000003448"/>
    </source>
</evidence>
<dbReference type="AlphaFoldDB" id="I0LD44"/>
<keyword evidence="3" id="KW-1185">Reference proteome</keyword>
<comment type="caution">
    <text evidence="2">The sequence shown here is derived from an EMBL/GenBank/DDBJ whole genome shotgun (WGS) entry which is preliminary data.</text>
</comment>
<feature type="region of interest" description="Disordered" evidence="1">
    <location>
        <begin position="1"/>
        <end position="29"/>
    </location>
</feature>
<organism evidence="2 3">
    <name type="scientific">Micromonospora lupini str. Lupac 08</name>
    <dbReference type="NCBI Taxonomy" id="1150864"/>
    <lineage>
        <taxon>Bacteria</taxon>
        <taxon>Bacillati</taxon>
        <taxon>Actinomycetota</taxon>
        <taxon>Actinomycetes</taxon>
        <taxon>Micromonosporales</taxon>
        <taxon>Micromonosporaceae</taxon>
        <taxon>Micromonospora</taxon>
    </lineage>
</organism>
<name>I0LD44_9ACTN</name>
<gene>
    <name evidence="2" type="ORF">MILUP08_46641</name>
</gene>
<dbReference type="STRING" id="1150864.MILUP08_46641"/>
<accession>I0LD44</accession>
<dbReference type="EMBL" id="CAIE01000044">
    <property type="protein sequence ID" value="CCH21741.1"/>
    <property type="molecule type" value="Genomic_DNA"/>
</dbReference>
<proteinExistence type="predicted"/>
<reference evidence="3" key="1">
    <citation type="journal article" date="2012" name="J. Bacteriol.">
        <title>Genome Sequence of Micromonospora lupini Lupac 08, Isolated from Root Nodules of Lupinus angustifolius.</title>
        <authorList>
            <person name="Alonso-Vega P."/>
            <person name="Normand P."/>
            <person name="Bacigalupe R."/>
            <person name="Pujic P."/>
            <person name="Lajus A."/>
            <person name="Vallenet D."/>
            <person name="Carro L."/>
            <person name="Coll P."/>
            <person name="Trujillo M.E."/>
        </authorList>
    </citation>
    <scope>NUCLEOTIDE SEQUENCE [LARGE SCALE GENOMIC DNA]</scope>
    <source>
        <strain evidence="3">Lupac 08</strain>
    </source>
</reference>
<evidence type="ECO:0000256" key="1">
    <source>
        <dbReference type="SAM" id="MobiDB-lite"/>
    </source>
</evidence>
<protein>
    <submittedName>
        <fullName evidence="2">Uncharacterized protein</fullName>
    </submittedName>
</protein>
<sequence>MVSSVSLHRKRLSPRCQGEGPSEVIQCPRIPGTRARSGINRRRAEASGVGLLTFPVLGSTRERDIRTSVAMLASTHAPL</sequence>
<evidence type="ECO:0000313" key="2">
    <source>
        <dbReference type="EMBL" id="CCH21741.1"/>
    </source>
</evidence>
<dbReference type="Proteomes" id="UP000003448">
    <property type="component" value="Unassembled WGS sequence"/>
</dbReference>